<sequence>MRLKLLNGAPFCEQLEFNNDILLDVAECNDFNARSWHGQSTAEEVALKWREVGLRNARLHTGWSQPYLPGTGLQGAYSFAIPGVEESPALPCLDTTNLDTTLTLDEDQFAADDYLQHSLILHDTLMSSQVIQNVTEDDTVNSPSFMTTSFGTTASGASSPSPIDNHVLLLQVPTAMVVTPLGSLPSAQHLRSIYPQTPTPNFLCALMTTPERREVFVHKRGYRMDLWEITMGDDTRANFKVTFWLRPPRESNNEQNNAQVRLLHTLERLQVGNILLLRNVALTSFRDTVYGQSLNSAITRARTSVDVLVKGSGLSMAQVGGLPAPVVKTFMRVKRWARSHVAEDIQHIRKRKGGPSRPGHTAKRPFMGSARNEDMPPDTMEET</sequence>
<feature type="region of interest" description="Disordered" evidence="1">
    <location>
        <begin position="344"/>
        <end position="383"/>
    </location>
</feature>
<dbReference type="OrthoDB" id="5378679at2759"/>
<dbReference type="RefSeq" id="XP_033450325.1">
    <property type="nucleotide sequence ID" value="XM_033595673.1"/>
</dbReference>
<keyword evidence="3" id="KW-1185">Reference proteome</keyword>
<evidence type="ECO:0000313" key="3">
    <source>
        <dbReference type="Proteomes" id="UP000800082"/>
    </source>
</evidence>
<dbReference type="AlphaFoldDB" id="A0A6A5RXU0"/>
<accession>A0A6A5RXU0</accession>
<gene>
    <name evidence="2" type="ORF">M421DRAFT_59296</name>
</gene>
<organism evidence="2 3">
    <name type="scientific">Didymella exigua CBS 183.55</name>
    <dbReference type="NCBI Taxonomy" id="1150837"/>
    <lineage>
        <taxon>Eukaryota</taxon>
        <taxon>Fungi</taxon>
        <taxon>Dikarya</taxon>
        <taxon>Ascomycota</taxon>
        <taxon>Pezizomycotina</taxon>
        <taxon>Dothideomycetes</taxon>
        <taxon>Pleosporomycetidae</taxon>
        <taxon>Pleosporales</taxon>
        <taxon>Pleosporineae</taxon>
        <taxon>Didymellaceae</taxon>
        <taxon>Didymella</taxon>
    </lineage>
</organism>
<protein>
    <submittedName>
        <fullName evidence="2">Uncharacterized protein</fullName>
    </submittedName>
</protein>
<dbReference type="Proteomes" id="UP000800082">
    <property type="component" value="Unassembled WGS sequence"/>
</dbReference>
<reference evidence="2" key="1">
    <citation type="journal article" date="2020" name="Stud. Mycol.">
        <title>101 Dothideomycetes genomes: a test case for predicting lifestyles and emergence of pathogens.</title>
        <authorList>
            <person name="Haridas S."/>
            <person name="Albert R."/>
            <person name="Binder M."/>
            <person name="Bloem J."/>
            <person name="Labutti K."/>
            <person name="Salamov A."/>
            <person name="Andreopoulos B."/>
            <person name="Baker S."/>
            <person name="Barry K."/>
            <person name="Bills G."/>
            <person name="Bluhm B."/>
            <person name="Cannon C."/>
            <person name="Castanera R."/>
            <person name="Culley D."/>
            <person name="Daum C."/>
            <person name="Ezra D."/>
            <person name="Gonzalez J."/>
            <person name="Henrissat B."/>
            <person name="Kuo A."/>
            <person name="Liang C."/>
            <person name="Lipzen A."/>
            <person name="Lutzoni F."/>
            <person name="Magnuson J."/>
            <person name="Mondo S."/>
            <person name="Nolan M."/>
            <person name="Ohm R."/>
            <person name="Pangilinan J."/>
            <person name="Park H.-J."/>
            <person name="Ramirez L."/>
            <person name="Alfaro M."/>
            <person name="Sun H."/>
            <person name="Tritt A."/>
            <person name="Yoshinaga Y."/>
            <person name="Zwiers L.-H."/>
            <person name="Turgeon B."/>
            <person name="Goodwin S."/>
            <person name="Spatafora J."/>
            <person name="Crous P."/>
            <person name="Grigoriev I."/>
        </authorList>
    </citation>
    <scope>NUCLEOTIDE SEQUENCE</scope>
    <source>
        <strain evidence="2">CBS 183.55</strain>
    </source>
</reference>
<dbReference type="GeneID" id="54353340"/>
<evidence type="ECO:0000256" key="1">
    <source>
        <dbReference type="SAM" id="MobiDB-lite"/>
    </source>
</evidence>
<evidence type="ECO:0000313" key="2">
    <source>
        <dbReference type="EMBL" id="KAF1930077.1"/>
    </source>
</evidence>
<name>A0A6A5RXU0_9PLEO</name>
<dbReference type="EMBL" id="ML978964">
    <property type="protein sequence ID" value="KAF1930077.1"/>
    <property type="molecule type" value="Genomic_DNA"/>
</dbReference>
<proteinExistence type="predicted"/>